<dbReference type="CDD" id="cd12152">
    <property type="entry name" value="F1-ATPase_delta"/>
    <property type="match status" value="1"/>
</dbReference>
<dbReference type="GO" id="GO:0012505">
    <property type="term" value="C:endomembrane system"/>
    <property type="evidence" value="ECO:0007669"/>
    <property type="project" value="UniProtKB-SubCell"/>
</dbReference>
<name>A0A418VPP9_9PROT</name>
<accession>A0A418VPP9</accession>
<dbReference type="Pfam" id="PF02823">
    <property type="entry name" value="ATP-synt_DE_N"/>
    <property type="match status" value="1"/>
</dbReference>
<evidence type="ECO:0000256" key="4">
    <source>
        <dbReference type="ARBA" id="ARBA00022448"/>
    </source>
</evidence>
<keyword evidence="4 9" id="KW-0813">Transport</keyword>
<reference evidence="11 12" key="1">
    <citation type="submission" date="2018-09" db="EMBL/GenBank/DDBJ databases">
        <authorList>
            <person name="Zhu H."/>
        </authorList>
    </citation>
    <scope>NUCLEOTIDE SEQUENCE [LARGE SCALE GENOMIC DNA]</scope>
    <source>
        <strain evidence="11 12">K2W22B-5</strain>
    </source>
</reference>
<dbReference type="EMBL" id="QYUL01000004">
    <property type="protein sequence ID" value="RJF78226.1"/>
    <property type="molecule type" value="Genomic_DNA"/>
</dbReference>
<dbReference type="GO" id="GO:0046933">
    <property type="term" value="F:proton-transporting ATP synthase activity, rotational mechanism"/>
    <property type="evidence" value="ECO:0007669"/>
    <property type="project" value="UniProtKB-UniRule"/>
</dbReference>
<dbReference type="GO" id="GO:0045259">
    <property type="term" value="C:proton-transporting ATP synthase complex"/>
    <property type="evidence" value="ECO:0007669"/>
    <property type="project" value="UniProtKB-KW"/>
</dbReference>
<evidence type="ECO:0000256" key="1">
    <source>
        <dbReference type="ARBA" id="ARBA00003543"/>
    </source>
</evidence>
<dbReference type="AlphaFoldDB" id="A0A418VPP9"/>
<feature type="domain" description="ATP synthase F1 complex delta/epsilon subunit N-terminal" evidence="10">
    <location>
        <begin position="7"/>
        <end position="96"/>
    </location>
</feature>
<evidence type="ECO:0000256" key="9">
    <source>
        <dbReference type="HAMAP-Rule" id="MF_00530"/>
    </source>
</evidence>
<evidence type="ECO:0000313" key="11">
    <source>
        <dbReference type="EMBL" id="RJF78226.1"/>
    </source>
</evidence>
<comment type="similarity">
    <text evidence="3 9">Belongs to the ATPase epsilon chain family.</text>
</comment>
<dbReference type="InterPro" id="IPR036771">
    <property type="entry name" value="ATPsynth_dsu/esu_N"/>
</dbReference>
<evidence type="ECO:0000256" key="6">
    <source>
        <dbReference type="ARBA" id="ARBA00023065"/>
    </source>
</evidence>
<evidence type="ECO:0000256" key="5">
    <source>
        <dbReference type="ARBA" id="ARBA00022781"/>
    </source>
</evidence>
<evidence type="ECO:0000259" key="10">
    <source>
        <dbReference type="Pfam" id="PF02823"/>
    </source>
</evidence>
<comment type="subunit">
    <text evidence="9">F-type ATPases have 2 components, CF(1) - the catalytic core - and CF(0) - the membrane proton channel. CF(1) has five subunits: alpha(3), beta(3), gamma(1), delta(1), epsilon(1). CF(0) has three main subunits: a, b and c.</text>
</comment>
<evidence type="ECO:0000256" key="3">
    <source>
        <dbReference type="ARBA" id="ARBA00005712"/>
    </source>
</evidence>
<keyword evidence="8 9" id="KW-0139">CF(1)</keyword>
<dbReference type="GO" id="GO:0005524">
    <property type="term" value="F:ATP binding"/>
    <property type="evidence" value="ECO:0007669"/>
    <property type="project" value="UniProtKB-UniRule"/>
</dbReference>
<evidence type="ECO:0000256" key="2">
    <source>
        <dbReference type="ARBA" id="ARBA00004184"/>
    </source>
</evidence>
<keyword evidence="9" id="KW-0066">ATP synthesis</keyword>
<dbReference type="HAMAP" id="MF_00530">
    <property type="entry name" value="ATP_synth_epsil_bac"/>
    <property type="match status" value="1"/>
</dbReference>
<evidence type="ECO:0000256" key="7">
    <source>
        <dbReference type="ARBA" id="ARBA00023136"/>
    </source>
</evidence>
<dbReference type="Proteomes" id="UP000283458">
    <property type="component" value="Unassembled WGS sequence"/>
</dbReference>
<comment type="subcellular location">
    <subcellularLocation>
        <location evidence="9">Cell membrane</location>
        <topology evidence="9">Peripheral membrane protein</topology>
    </subcellularLocation>
    <subcellularLocation>
        <location evidence="2">Endomembrane system</location>
        <topology evidence="2">Peripheral membrane protein</topology>
    </subcellularLocation>
</comment>
<keyword evidence="6 9" id="KW-0406">Ion transport</keyword>
<dbReference type="InterPro" id="IPR020546">
    <property type="entry name" value="ATP_synth_F1_dsu/esu_N"/>
</dbReference>
<dbReference type="SUPFAM" id="SSF51344">
    <property type="entry name" value="Epsilon subunit of F1F0-ATP synthase N-terminal domain"/>
    <property type="match status" value="1"/>
</dbReference>
<proteinExistence type="inferred from homology"/>
<evidence type="ECO:0000313" key="12">
    <source>
        <dbReference type="Proteomes" id="UP000283458"/>
    </source>
</evidence>
<keyword evidence="12" id="KW-1185">Reference proteome</keyword>
<dbReference type="OrthoDB" id="272739at2"/>
<comment type="caution">
    <text evidence="11">The sequence shown here is derived from an EMBL/GenBank/DDBJ whole genome shotgun (WGS) entry which is preliminary data.</text>
</comment>
<keyword evidence="7 9" id="KW-0472">Membrane</keyword>
<keyword evidence="5 9" id="KW-0375">Hydrogen ion transport</keyword>
<dbReference type="Gene3D" id="2.60.15.10">
    <property type="entry name" value="F0F1 ATP synthase delta/epsilon subunit, N-terminal"/>
    <property type="match status" value="1"/>
</dbReference>
<comment type="function">
    <text evidence="1 9">Produces ATP from ADP in the presence of a proton gradient across the membrane.</text>
</comment>
<organism evidence="11 12">
    <name type="scientific">Azospirillum cavernae</name>
    <dbReference type="NCBI Taxonomy" id="2320860"/>
    <lineage>
        <taxon>Bacteria</taxon>
        <taxon>Pseudomonadati</taxon>
        <taxon>Pseudomonadota</taxon>
        <taxon>Alphaproteobacteria</taxon>
        <taxon>Rhodospirillales</taxon>
        <taxon>Azospirillaceae</taxon>
        <taxon>Azospirillum</taxon>
    </lineage>
</organism>
<dbReference type="RefSeq" id="WP_119833369.1">
    <property type="nucleotide sequence ID" value="NZ_QYUL01000004.1"/>
</dbReference>
<protein>
    <recommendedName>
        <fullName evidence="9">ATP synthase epsilon chain</fullName>
    </recommendedName>
    <alternativeName>
        <fullName evidence="9">ATP synthase F1 sector epsilon subunit</fullName>
    </alternativeName>
    <alternativeName>
        <fullName evidence="9">F-ATPase epsilon subunit</fullName>
    </alternativeName>
</protein>
<evidence type="ECO:0000256" key="8">
    <source>
        <dbReference type="ARBA" id="ARBA00023196"/>
    </source>
</evidence>
<dbReference type="InterPro" id="IPR001469">
    <property type="entry name" value="ATP_synth_F1_dsu/esu"/>
</dbReference>
<sequence>MTARLLDLVITTPTAVVARSAAVTHLRAEDDSGAFGILPGHADLLTALSVSVVSWREADDNAKADENGTGRERHCAVRGGVLTVSDGARIAVATREAVAGDDLAALERDVLTRFRQERAVEGEARGGARRLRLAAVRHILSYLRPDRRTAPPSLRDGGEGDAP</sequence>
<dbReference type="GO" id="GO:0005886">
    <property type="term" value="C:plasma membrane"/>
    <property type="evidence" value="ECO:0007669"/>
    <property type="project" value="UniProtKB-SubCell"/>
</dbReference>
<keyword evidence="9" id="KW-1003">Cell membrane</keyword>
<gene>
    <name evidence="9" type="primary">atpC</name>
    <name evidence="11" type="ORF">D3877_24225</name>
</gene>
<dbReference type="NCBIfam" id="NF009981">
    <property type="entry name" value="PRK13447.1"/>
    <property type="match status" value="1"/>
</dbReference>